<dbReference type="Pfam" id="PF00893">
    <property type="entry name" value="Multi_Drug_Res"/>
    <property type="match status" value="1"/>
</dbReference>
<keyword evidence="5 8" id="KW-1133">Transmembrane helix</keyword>
<evidence type="ECO:0000256" key="5">
    <source>
        <dbReference type="ARBA" id="ARBA00022989"/>
    </source>
</evidence>
<feature type="transmembrane region" description="Helical" evidence="8">
    <location>
        <begin position="59"/>
        <end position="78"/>
    </location>
</feature>
<dbReference type="RefSeq" id="WP_107584653.1">
    <property type="nucleotide sequence ID" value="NZ_PZJJ01000010.1"/>
</dbReference>
<keyword evidence="10" id="KW-1185">Reference proteome</keyword>
<evidence type="ECO:0000256" key="1">
    <source>
        <dbReference type="ARBA" id="ARBA00004651"/>
    </source>
</evidence>
<accession>A0A2T4U6M7</accession>
<name>A0A2T4U6M7_9BACI</name>
<proteinExistence type="inferred from homology"/>
<feature type="transmembrane region" description="Helical" evidence="8">
    <location>
        <begin position="87"/>
        <end position="103"/>
    </location>
</feature>
<comment type="subcellular location">
    <subcellularLocation>
        <location evidence="1 7">Cell membrane</location>
        <topology evidence="1 7">Multi-pass membrane protein</topology>
    </subcellularLocation>
</comment>
<comment type="similarity">
    <text evidence="7">Belongs to the drug/metabolite transporter (DMT) superfamily. Small multidrug resistance (SMR) (TC 2.A.7.1) family.</text>
</comment>
<dbReference type="InterPro" id="IPR045324">
    <property type="entry name" value="Small_multidrug_res"/>
</dbReference>
<feature type="transmembrane region" description="Helical" evidence="8">
    <location>
        <begin position="30"/>
        <end position="53"/>
    </location>
</feature>
<evidence type="ECO:0000256" key="6">
    <source>
        <dbReference type="ARBA" id="ARBA00023136"/>
    </source>
</evidence>
<evidence type="ECO:0000313" key="9">
    <source>
        <dbReference type="EMBL" id="PTL39052.1"/>
    </source>
</evidence>
<sequence length="104" mass="11352">MGTLYLVVSLVFAILGNVAVKLSRGFEKKIASVLAFALFSICFYLLTMSLQYIDISVAYATWAGVSIAATTIIGILLFNERADMKKNLSILLILAGVVLLQFTR</sequence>
<keyword evidence="4 7" id="KW-0812">Transmembrane</keyword>
<keyword evidence="2" id="KW-0813">Transport</keyword>
<dbReference type="Proteomes" id="UP000240509">
    <property type="component" value="Unassembled WGS sequence"/>
</dbReference>
<dbReference type="PANTHER" id="PTHR30561">
    <property type="entry name" value="SMR FAMILY PROTON-DEPENDENT DRUG EFFLUX TRANSPORTER SUGE"/>
    <property type="match status" value="1"/>
</dbReference>
<protein>
    <recommendedName>
        <fullName evidence="11">QacE family quaternary ammonium compound efflux SMR transporter</fullName>
    </recommendedName>
</protein>
<reference evidence="9 10" key="1">
    <citation type="submission" date="2018-03" db="EMBL/GenBank/DDBJ databases">
        <title>Alkalicoccus saliphilus sp. nov., isolated from a mineral pool.</title>
        <authorList>
            <person name="Zhao B."/>
        </authorList>
    </citation>
    <scope>NUCLEOTIDE SEQUENCE [LARGE SCALE GENOMIC DNA]</scope>
    <source>
        <strain evidence="9 10">6AG</strain>
    </source>
</reference>
<dbReference type="EMBL" id="PZJJ01000010">
    <property type="protein sequence ID" value="PTL39052.1"/>
    <property type="molecule type" value="Genomic_DNA"/>
</dbReference>
<organism evidence="9 10">
    <name type="scientific">Alkalicoccus saliphilus</name>
    <dbReference type="NCBI Taxonomy" id="200989"/>
    <lineage>
        <taxon>Bacteria</taxon>
        <taxon>Bacillati</taxon>
        <taxon>Bacillota</taxon>
        <taxon>Bacilli</taxon>
        <taxon>Bacillales</taxon>
        <taxon>Bacillaceae</taxon>
        <taxon>Alkalicoccus</taxon>
    </lineage>
</organism>
<keyword evidence="3" id="KW-1003">Cell membrane</keyword>
<dbReference type="InterPro" id="IPR037185">
    <property type="entry name" value="EmrE-like"/>
</dbReference>
<dbReference type="OrthoDB" id="21828at2"/>
<evidence type="ECO:0008006" key="11">
    <source>
        <dbReference type="Google" id="ProtNLM"/>
    </source>
</evidence>
<gene>
    <name evidence="9" type="ORF">C6Y45_07675</name>
</gene>
<evidence type="ECO:0000256" key="4">
    <source>
        <dbReference type="ARBA" id="ARBA00022692"/>
    </source>
</evidence>
<evidence type="ECO:0000256" key="2">
    <source>
        <dbReference type="ARBA" id="ARBA00022448"/>
    </source>
</evidence>
<evidence type="ECO:0000256" key="8">
    <source>
        <dbReference type="SAM" id="Phobius"/>
    </source>
</evidence>
<dbReference type="PANTHER" id="PTHR30561:SF1">
    <property type="entry name" value="MULTIDRUG TRANSPORTER EMRE"/>
    <property type="match status" value="1"/>
</dbReference>
<dbReference type="GO" id="GO:0022857">
    <property type="term" value="F:transmembrane transporter activity"/>
    <property type="evidence" value="ECO:0007669"/>
    <property type="project" value="InterPro"/>
</dbReference>
<keyword evidence="6 8" id="KW-0472">Membrane</keyword>
<dbReference type="GO" id="GO:0005886">
    <property type="term" value="C:plasma membrane"/>
    <property type="evidence" value="ECO:0007669"/>
    <property type="project" value="UniProtKB-SubCell"/>
</dbReference>
<dbReference type="SUPFAM" id="SSF103481">
    <property type="entry name" value="Multidrug resistance efflux transporter EmrE"/>
    <property type="match status" value="1"/>
</dbReference>
<comment type="caution">
    <text evidence="9">The sequence shown here is derived from an EMBL/GenBank/DDBJ whole genome shotgun (WGS) entry which is preliminary data.</text>
</comment>
<evidence type="ECO:0000256" key="3">
    <source>
        <dbReference type="ARBA" id="ARBA00022475"/>
    </source>
</evidence>
<feature type="transmembrane region" description="Helical" evidence="8">
    <location>
        <begin position="6"/>
        <end position="23"/>
    </location>
</feature>
<evidence type="ECO:0000256" key="7">
    <source>
        <dbReference type="RuleBase" id="RU003942"/>
    </source>
</evidence>
<evidence type="ECO:0000313" key="10">
    <source>
        <dbReference type="Proteomes" id="UP000240509"/>
    </source>
</evidence>
<dbReference type="InterPro" id="IPR000390">
    <property type="entry name" value="Small_drug/metabolite_transptr"/>
</dbReference>
<dbReference type="Gene3D" id="1.10.3730.20">
    <property type="match status" value="1"/>
</dbReference>
<dbReference type="AlphaFoldDB" id="A0A2T4U6M7"/>